<dbReference type="EMBL" id="CP036290">
    <property type="protein sequence ID" value="QDU86500.1"/>
    <property type="molecule type" value="Genomic_DNA"/>
</dbReference>
<dbReference type="PANTHER" id="PTHR43484">
    <property type="match status" value="1"/>
</dbReference>
<keyword evidence="9" id="KW-0966">Cell projection</keyword>
<dbReference type="GO" id="GO:0003774">
    <property type="term" value="F:cytoskeletal motor activity"/>
    <property type="evidence" value="ECO:0007669"/>
    <property type="project" value="InterPro"/>
</dbReference>
<sequence>MSESTERETDIEKQIDDATDAVVVQTRALDELEPSTGDAAGMGLGHFMDVPVQITVEVGRTRMTLADLVRLGPGSLVTLDRESHEPADVLVNGKVVAHGEIVTIKESYGIRITKVVRN</sequence>
<keyword evidence="4" id="KW-1003">Cell membrane</keyword>
<keyword evidence="10" id="KW-1185">Reference proteome</keyword>
<accession>A0A518D4V7</accession>
<name>A0A518D4V7_9BACT</name>
<dbReference type="InterPro" id="IPR051469">
    <property type="entry name" value="FliN/MopA/SpaO"/>
</dbReference>
<dbReference type="NCBIfam" id="TIGR02480">
    <property type="entry name" value="fliN"/>
    <property type="match status" value="1"/>
</dbReference>
<dbReference type="PANTHER" id="PTHR43484:SF1">
    <property type="entry name" value="FLAGELLAR MOTOR SWITCH PROTEIN FLIN"/>
    <property type="match status" value="1"/>
</dbReference>
<evidence type="ECO:0000256" key="1">
    <source>
        <dbReference type="ARBA" id="ARBA00004413"/>
    </source>
</evidence>
<evidence type="ECO:0000256" key="2">
    <source>
        <dbReference type="ARBA" id="ARBA00009226"/>
    </source>
</evidence>
<dbReference type="Pfam" id="PF01052">
    <property type="entry name" value="FliMN_C"/>
    <property type="match status" value="1"/>
</dbReference>
<dbReference type="InterPro" id="IPR001172">
    <property type="entry name" value="FliN_T3SS_HrcQb"/>
</dbReference>
<evidence type="ECO:0000259" key="8">
    <source>
        <dbReference type="Pfam" id="PF01052"/>
    </source>
</evidence>
<dbReference type="GO" id="GO:0006935">
    <property type="term" value="P:chemotaxis"/>
    <property type="evidence" value="ECO:0007669"/>
    <property type="project" value="UniProtKB-KW"/>
</dbReference>
<dbReference type="Gene3D" id="2.30.330.10">
    <property type="entry name" value="SpoA-like"/>
    <property type="match status" value="1"/>
</dbReference>
<evidence type="ECO:0000256" key="7">
    <source>
        <dbReference type="ARBA" id="ARBA00023136"/>
    </source>
</evidence>
<proteinExistence type="inferred from homology"/>
<dbReference type="GO" id="GO:0005886">
    <property type="term" value="C:plasma membrane"/>
    <property type="evidence" value="ECO:0007669"/>
    <property type="project" value="UniProtKB-SubCell"/>
</dbReference>
<dbReference type="OrthoDB" id="9773459at2"/>
<feature type="domain" description="Flagellar motor switch protein FliN-like C-terminal" evidence="8">
    <location>
        <begin position="47"/>
        <end position="116"/>
    </location>
</feature>
<dbReference type="Proteomes" id="UP000319342">
    <property type="component" value="Chromosome"/>
</dbReference>
<dbReference type="InterPro" id="IPR012826">
    <property type="entry name" value="FliN"/>
</dbReference>
<evidence type="ECO:0000256" key="5">
    <source>
        <dbReference type="ARBA" id="ARBA00022500"/>
    </source>
</evidence>
<dbReference type="SUPFAM" id="SSF101801">
    <property type="entry name" value="Surface presentation of antigens (SPOA)"/>
    <property type="match status" value="1"/>
</dbReference>
<comment type="similarity">
    <text evidence="2">Belongs to the FliN/MopA/SpaO family.</text>
</comment>
<keyword evidence="6" id="KW-0283">Flagellar rotation</keyword>
<organism evidence="9 10">
    <name type="scientific">Rohdeia mirabilis</name>
    <dbReference type="NCBI Taxonomy" id="2528008"/>
    <lineage>
        <taxon>Bacteria</taxon>
        <taxon>Pseudomonadati</taxon>
        <taxon>Planctomycetota</taxon>
        <taxon>Planctomycetia</taxon>
        <taxon>Planctomycetia incertae sedis</taxon>
        <taxon>Rohdeia</taxon>
    </lineage>
</organism>
<comment type="subcellular location">
    <subcellularLocation>
        <location evidence="1">Cell membrane</location>
        <topology evidence="1">Peripheral membrane protein</topology>
        <orientation evidence="1">Cytoplasmic side</orientation>
    </subcellularLocation>
</comment>
<evidence type="ECO:0000313" key="9">
    <source>
        <dbReference type="EMBL" id="QDU86500.1"/>
    </source>
</evidence>
<keyword evidence="5" id="KW-0145">Chemotaxis</keyword>
<evidence type="ECO:0000313" key="10">
    <source>
        <dbReference type="Proteomes" id="UP000319342"/>
    </source>
</evidence>
<keyword evidence="9" id="KW-0282">Flagellum</keyword>
<gene>
    <name evidence="9" type="primary">fliN</name>
    <name evidence="9" type="ORF">Pla163_36510</name>
</gene>
<dbReference type="InterPro" id="IPR036429">
    <property type="entry name" value="SpoA-like_sf"/>
</dbReference>
<dbReference type="PRINTS" id="PR00956">
    <property type="entry name" value="FLGMOTORFLIN"/>
</dbReference>
<reference evidence="9 10" key="1">
    <citation type="submission" date="2019-02" db="EMBL/GenBank/DDBJ databases">
        <title>Deep-cultivation of Planctomycetes and their phenomic and genomic characterization uncovers novel biology.</title>
        <authorList>
            <person name="Wiegand S."/>
            <person name="Jogler M."/>
            <person name="Boedeker C."/>
            <person name="Pinto D."/>
            <person name="Vollmers J."/>
            <person name="Rivas-Marin E."/>
            <person name="Kohn T."/>
            <person name="Peeters S.H."/>
            <person name="Heuer A."/>
            <person name="Rast P."/>
            <person name="Oberbeckmann S."/>
            <person name="Bunk B."/>
            <person name="Jeske O."/>
            <person name="Meyerdierks A."/>
            <person name="Storesund J.E."/>
            <person name="Kallscheuer N."/>
            <person name="Luecker S."/>
            <person name="Lage O.M."/>
            <person name="Pohl T."/>
            <person name="Merkel B.J."/>
            <person name="Hornburger P."/>
            <person name="Mueller R.-W."/>
            <person name="Bruemmer F."/>
            <person name="Labrenz M."/>
            <person name="Spormann A.M."/>
            <person name="Op den Camp H."/>
            <person name="Overmann J."/>
            <person name="Amann R."/>
            <person name="Jetten M.S.M."/>
            <person name="Mascher T."/>
            <person name="Medema M.H."/>
            <person name="Devos D.P."/>
            <person name="Kaster A.-K."/>
            <person name="Ovreas L."/>
            <person name="Rohde M."/>
            <person name="Galperin M.Y."/>
            <person name="Jogler C."/>
        </authorList>
    </citation>
    <scope>NUCLEOTIDE SEQUENCE [LARGE SCALE GENOMIC DNA]</scope>
    <source>
        <strain evidence="9 10">Pla163</strain>
    </source>
</reference>
<dbReference type="GO" id="GO:0071973">
    <property type="term" value="P:bacterial-type flagellum-dependent cell motility"/>
    <property type="evidence" value="ECO:0007669"/>
    <property type="project" value="InterPro"/>
</dbReference>
<evidence type="ECO:0000256" key="3">
    <source>
        <dbReference type="ARBA" id="ARBA00021897"/>
    </source>
</evidence>
<dbReference type="AlphaFoldDB" id="A0A518D4V7"/>
<protein>
    <recommendedName>
        <fullName evidence="3">Flagellar motor switch protein FliN</fullName>
    </recommendedName>
</protein>
<dbReference type="GO" id="GO:0009425">
    <property type="term" value="C:bacterial-type flagellum basal body"/>
    <property type="evidence" value="ECO:0007669"/>
    <property type="project" value="InterPro"/>
</dbReference>
<keyword evidence="7" id="KW-0472">Membrane</keyword>
<dbReference type="InterPro" id="IPR001543">
    <property type="entry name" value="FliN-like_C"/>
</dbReference>
<evidence type="ECO:0000256" key="6">
    <source>
        <dbReference type="ARBA" id="ARBA00022779"/>
    </source>
</evidence>
<dbReference type="RefSeq" id="WP_145191858.1">
    <property type="nucleotide sequence ID" value="NZ_CP036290.1"/>
</dbReference>
<keyword evidence="9" id="KW-0969">Cilium</keyword>
<evidence type="ECO:0000256" key="4">
    <source>
        <dbReference type="ARBA" id="ARBA00022475"/>
    </source>
</evidence>